<evidence type="ECO:0000259" key="2">
    <source>
        <dbReference type="Pfam" id="PF00561"/>
    </source>
</evidence>
<feature type="transmembrane region" description="Helical" evidence="1">
    <location>
        <begin position="9"/>
        <end position="37"/>
    </location>
</feature>
<dbReference type="InterPro" id="IPR029058">
    <property type="entry name" value="AB_hydrolase_fold"/>
</dbReference>
<dbReference type="PANTHER" id="PTHR37471:SF1">
    <property type="entry name" value="AB HYDROLASE-1 DOMAIN-CONTAINING PROTEIN"/>
    <property type="match status" value="1"/>
</dbReference>
<evidence type="ECO:0000313" key="4">
    <source>
        <dbReference type="Proteomes" id="UP001166286"/>
    </source>
</evidence>
<feature type="domain" description="AB hydrolase-1" evidence="2">
    <location>
        <begin position="251"/>
        <end position="363"/>
    </location>
</feature>
<reference evidence="3" key="1">
    <citation type="submission" date="2023-03" db="EMBL/GenBank/DDBJ databases">
        <title>Complete genome of Cladonia borealis.</title>
        <authorList>
            <person name="Park H."/>
        </authorList>
    </citation>
    <scope>NUCLEOTIDE SEQUENCE</scope>
    <source>
        <strain evidence="3">ANT050790</strain>
    </source>
</reference>
<dbReference type="Gene3D" id="3.40.50.1820">
    <property type="entry name" value="alpha/beta hydrolase"/>
    <property type="match status" value="1"/>
</dbReference>
<organism evidence="3 4">
    <name type="scientific">Cladonia borealis</name>
    <dbReference type="NCBI Taxonomy" id="184061"/>
    <lineage>
        <taxon>Eukaryota</taxon>
        <taxon>Fungi</taxon>
        <taxon>Dikarya</taxon>
        <taxon>Ascomycota</taxon>
        <taxon>Pezizomycotina</taxon>
        <taxon>Lecanoromycetes</taxon>
        <taxon>OSLEUM clade</taxon>
        <taxon>Lecanoromycetidae</taxon>
        <taxon>Lecanorales</taxon>
        <taxon>Lecanorineae</taxon>
        <taxon>Cladoniaceae</taxon>
        <taxon>Cladonia</taxon>
    </lineage>
</organism>
<evidence type="ECO:0000313" key="3">
    <source>
        <dbReference type="EMBL" id="KAK0511283.1"/>
    </source>
</evidence>
<keyword evidence="1" id="KW-0812">Transmembrane</keyword>
<accession>A0AA39R0V9</accession>
<keyword evidence="1" id="KW-0472">Membrane</keyword>
<dbReference type="InterPro" id="IPR000073">
    <property type="entry name" value="AB_hydrolase_1"/>
</dbReference>
<gene>
    <name evidence="3" type="ORF">JMJ35_005856</name>
</gene>
<dbReference type="SUPFAM" id="SSF53474">
    <property type="entry name" value="alpha/beta-Hydrolases"/>
    <property type="match status" value="1"/>
</dbReference>
<name>A0AA39R0V9_9LECA</name>
<proteinExistence type="predicted"/>
<dbReference type="AlphaFoldDB" id="A0AA39R0V9"/>
<dbReference type="Proteomes" id="UP001166286">
    <property type="component" value="Unassembled WGS sequence"/>
</dbReference>
<dbReference type="Pfam" id="PF00561">
    <property type="entry name" value="Abhydrolase_1"/>
    <property type="match status" value="1"/>
</dbReference>
<evidence type="ECO:0000256" key="1">
    <source>
        <dbReference type="SAM" id="Phobius"/>
    </source>
</evidence>
<protein>
    <recommendedName>
        <fullName evidence="2">AB hydrolase-1 domain-containing protein</fullName>
    </recommendedName>
</protein>
<dbReference type="EMBL" id="JAFEKC020000013">
    <property type="protein sequence ID" value="KAK0511283.1"/>
    <property type="molecule type" value="Genomic_DNA"/>
</dbReference>
<keyword evidence="1" id="KW-1133">Transmembrane helix</keyword>
<feature type="transmembrane region" description="Helical" evidence="1">
    <location>
        <begin position="182"/>
        <end position="203"/>
    </location>
</feature>
<dbReference type="PANTHER" id="PTHR37471">
    <property type="entry name" value="UNNAMED PRODUCT"/>
    <property type="match status" value="1"/>
</dbReference>
<feature type="transmembrane region" description="Helical" evidence="1">
    <location>
        <begin position="43"/>
        <end position="63"/>
    </location>
</feature>
<keyword evidence="4" id="KW-1185">Reference proteome</keyword>
<comment type="caution">
    <text evidence="3">The sequence shown here is derived from an EMBL/GenBank/DDBJ whole genome shotgun (WGS) entry which is preliminary data.</text>
</comment>
<sequence>MIGTSTAEYLFIQACIYFLHYIAPLSALYCVIVFALRPWAYRIPIWLEVWAVAETGFLLLLYIPRKVWLQRAAFHPEPLPREKRKELFTLCINTVEDSKSYLKYWFRGASLSEIKRENVKDVELFCWAFLNKAKWAPEDEEELEEYADETEARLGTKLEPGRGKAVSLRVTIDEVKTMYRSLFWYLCVFVVDTITCVSMRWHGFQFHRLPYRLFFIVFPLRPLTLLSRQPTPAKKTTYWYRPHTSKTRLPVLFIHGIGIGLYPYVNFLAQINQKDGSSAEDGDIGIIAIEIMPVSFRLTSPALKKDEMCDEIHKILEKHGWDKVVLVSHSYGSVISTHLLHHSTTSKLCGPVFLIDPVSILLHLPDVAYNFTCRKPRRANEHQLYYFASMDQGVAHTLGRTFFWSENCLWKKDVEGHRVTVSLAGKDLIVDAEAVGSYLAQNRDSRLASAAWKQQKWKGLGLDMLWFEDLDHAQVFDSKANCEILAGVIKAYSIGEG</sequence>